<name>A0A4Q0S440_9BRAD</name>
<accession>A0A4Q0S440</accession>
<gene>
    <name evidence="3" type="ORF">XH94_35535</name>
</gene>
<evidence type="ECO:0000313" key="4">
    <source>
        <dbReference type="Proteomes" id="UP000290565"/>
    </source>
</evidence>
<dbReference type="InterPro" id="IPR050268">
    <property type="entry name" value="NADH-dep_flavin_reductase"/>
</dbReference>
<sequence>MTALENPCDLETTFKTAMRRLTATVNIITTKEGTVRHGMAATAVTSVSTAPPSVLVCINKAASIHDPVMRINRFCINVLACDHLNIVTLFSGAAKGEDRFLNAQWEEDEDGLPMLEDAQANLIATVEQKISYGTHTVFIAKIDRIRTSGAVEPLLYQDGALCRATSLQAS</sequence>
<dbReference type="InterPro" id="IPR002563">
    <property type="entry name" value="Flavin_Rdtase-like_dom"/>
</dbReference>
<proteinExistence type="predicted"/>
<dbReference type="EMBL" id="LBJM01000168">
    <property type="protein sequence ID" value="RXH26271.1"/>
    <property type="molecule type" value="Genomic_DNA"/>
</dbReference>
<dbReference type="GO" id="GO:0042602">
    <property type="term" value="F:riboflavin reductase (NADPH) activity"/>
    <property type="evidence" value="ECO:0007669"/>
    <property type="project" value="TreeGrafter"/>
</dbReference>
<dbReference type="RefSeq" id="WP_128947344.1">
    <property type="nucleotide sequence ID" value="NZ_LBJM01000168.1"/>
</dbReference>
<keyword evidence="1" id="KW-0560">Oxidoreductase</keyword>
<dbReference type="Pfam" id="PF01613">
    <property type="entry name" value="Flavin_Reduct"/>
    <property type="match status" value="1"/>
</dbReference>
<organism evidence="3 4">
    <name type="scientific">Bradyrhizobium zhanjiangense</name>
    <dbReference type="NCBI Taxonomy" id="1325107"/>
    <lineage>
        <taxon>Bacteria</taxon>
        <taxon>Pseudomonadati</taxon>
        <taxon>Pseudomonadota</taxon>
        <taxon>Alphaproteobacteria</taxon>
        <taxon>Hyphomicrobiales</taxon>
        <taxon>Nitrobacteraceae</taxon>
        <taxon>Bradyrhizobium</taxon>
    </lineage>
</organism>
<dbReference type="SMART" id="SM00903">
    <property type="entry name" value="Flavin_Reduct"/>
    <property type="match status" value="1"/>
</dbReference>
<comment type="caution">
    <text evidence="3">The sequence shown here is derived from an EMBL/GenBank/DDBJ whole genome shotgun (WGS) entry which is preliminary data.</text>
</comment>
<dbReference type="PANTHER" id="PTHR30466">
    <property type="entry name" value="FLAVIN REDUCTASE"/>
    <property type="match status" value="1"/>
</dbReference>
<protein>
    <recommendedName>
        <fullName evidence="2">Flavin reductase like domain-containing protein</fullName>
    </recommendedName>
</protein>
<evidence type="ECO:0000259" key="2">
    <source>
        <dbReference type="SMART" id="SM00903"/>
    </source>
</evidence>
<dbReference type="SUPFAM" id="SSF50475">
    <property type="entry name" value="FMN-binding split barrel"/>
    <property type="match status" value="1"/>
</dbReference>
<dbReference type="GO" id="GO:0006208">
    <property type="term" value="P:pyrimidine nucleobase catabolic process"/>
    <property type="evidence" value="ECO:0007669"/>
    <property type="project" value="TreeGrafter"/>
</dbReference>
<dbReference type="Proteomes" id="UP000290565">
    <property type="component" value="Unassembled WGS sequence"/>
</dbReference>
<dbReference type="Gene3D" id="2.30.110.10">
    <property type="entry name" value="Electron Transport, Fmn-binding Protein, Chain A"/>
    <property type="match status" value="1"/>
</dbReference>
<dbReference type="AlphaFoldDB" id="A0A4Q0S440"/>
<dbReference type="InterPro" id="IPR012349">
    <property type="entry name" value="Split_barrel_FMN-bd"/>
</dbReference>
<dbReference type="GO" id="GO:0010181">
    <property type="term" value="F:FMN binding"/>
    <property type="evidence" value="ECO:0007669"/>
    <property type="project" value="InterPro"/>
</dbReference>
<evidence type="ECO:0000256" key="1">
    <source>
        <dbReference type="ARBA" id="ARBA00023002"/>
    </source>
</evidence>
<feature type="domain" description="Flavin reductase like" evidence="2">
    <location>
        <begin position="18"/>
        <end position="163"/>
    </location>
</feature>
<evidence type="ECO:0000313" key="3">
    <source>
        <dbReference type="EMBL" id="RXH26271.1"/>
    </source>
</evidence>
<reference evidence="3 4" key="1">
    <citation type="submission" date="2015-04" db="EMBL/GenBank/DDBJ databases">
        <title>Comparative genomics of rhizobia nodulating Arachis hypogaea in China.</title>
        <authorList>
            <person name="Li Y."/>
        </authorList>
    </citation>
    <scope>NUCLEOTIDE SEQUENCE [LARGE SCALE GENOMIC DNA]</scope>
    <source>
        <strain evidence="3 4">CCBAU 51787</strain>
    </source>
</reference>
<dbReference type="PANTHER" id="PTHR30466:SF1">
    <property type="entry name" value="FMN REDUCTASE (NADH) RUTF"/>
    <property type="match status" value="1"/>
</dbReference>